<accession>A0A835M5N9</accession>
<dbReference type="EMBL" id="JADFTS010000004">
    <property type="protein sequence ID" value="KAF9611636.1"/>
    <property type="molecule type" value="Genomic_DNA"/>
</dbReference>
<evidence type="ECO:0000313" key="1">
    <source>
        <dbReference type="EMBL" id="KAF9611636.1"/>
    </source>
</evidence>
<sequence>MYHQIKIINKEDMFTKCKNESPLLQDLGRAASVTFLVAIWKNKNGFLYSNKKFSIIATMFQDGALYSETVLATLLGAYIGGLGIATNFITESFAIVDGISKAVELGWNQTPLRQLLLFKMTMSIRV</sequence>
<keyword evidence="2" id="KW-1185">Reference proteome</keyword>
<organism evidence="1 2">
    <name type="scientific">Coptis chinensis</name>
    <dbReference type="NCBI Taxonomy" id="261450"/>
    <lineage>
        <taxon>Eukaryota</taxon>
        <taxon>Viridiplantae</taxon>
        <taxon>Streptophyta</taxon>
        <taxon>Embryophyta</taxon>
        <taxon>Tracheophyta</taxon>
        <taxon>Spermatophyta</taxon>
        <taxon>Magnoliopsida</taxon>
        <taxon>Ranunculales</taxon>
        <taxon>Ranunculaceae</taxon>
        <taxon>Coptidoideae</taxon>
        <taxon>Coptis</taxon>
    </lineage>
</organism>
<evidence type="ECO:0000313" key="2">
    <source>
        <dbReference type="Proteomes" id="UP000631114"/>
    </source>
</evidence>
<name>A0A835M5N9_9MAGN</name>
<protein>
    <submittedName>
        <fullName evidence="1">Uncharacterized protein</fullName>
    </submittedName>
</protein>
<gene>
    <name evidence="1" type="ORF">IFM89_034107</name>
</gene>
<dbReference type="AlphaFoldDB" id="A0A835M5N9"/>
<reference evidence="1 2" key="1">
    <citation type="submission" date="2020-10" db="EMBL/GenBank/DDBJ databases">
        <title>The Coptis chinensis genome and diversification of protoberbering-type alkaloids.</title>
        <authorList>
            <person name="Wang B."/>
            <person name="Shu S."/>
            <person name="Song C."/>
            <person name="Liu Y."/>
        </authorList>
    </citation>
    <scope>NUCLEOTIDE SEQUENCE [LARGE SCALE GENOMIC DNA]</scope>
    <source>
        <strain evidence="1">HL-2020</strain>
        <tissue evidence="1">Leaf</tissue>
    </source>
</reference>
<dbReference type="Proteomes" id="UP000631114">
    <property type="component" value="Unassembled WGS sequence"/>
</dbReference>
<comment type="caution">
    <text evidence="1">The sequence shown here is derived from an EMBL/GenBank/DDBJ whole genome shotgun (WGS) entry which is preliminary data.</text>
</comment>
<proteinExistence type="predicted"/>